<feature type="compositionally biased region" description="Polar residues" evidence="1">
    <location>
        <begin position="125"/>
        <end position="134"/>
    </location>
</feature>
<feature type="compositionally biased region" description="Low complexity" evidence="1">
    <location>
        <begin position="164"/>
        <end position="173"/>
    </location>
</feature>
<feature type="region of interest" description="Disordered" evidence="1">
    <location>
        <begin position="224"/>
        <end position="276"/>
    </location>
</feature>
<organism evidence="2 3">
    <name type="scientific">Penicillium rubens (strain ATCC 28089 / DSM 1075 / NRRL 1951 / Wisconsin 54-1255)</name>
    <name type="common">Penicillium chrysogenum</name>
    <dbReference type="NCBI Taxonomy" id="500485"/>
    <lineage>
        <taxon>Eukaryota</taxon>
        <taxon>Fungi</taxon>
        <taxon>Dikarya</taxon>
        <taxon>Ascomycota</taxon>
        <taxon>Pezizomycotina</taxon>
        <taxon>Eurotiomycetes</taxon>
        <taxon>Eurotiomycetidae</taxon>
        <taxon>Eurotiales</taxon>
        <taxon>Aspergillaceae</taxon>
        <taxon>Penicillium</taxon>
        <taxon>Penicillium chrysogenum species complex</taxon>
    </lineage>
</organism>
<reference evidence="2 3" key="1">
    <citation type="journal article" date="2008" name="Nat. Biotechnol.">
        <title>Genome sequencing and analysis of the filamentous fungus Penicillium chrysogenum.</title>
        <authorList>
            <person name="van den Berg M.A."/>
            <person name="Albang R."/>
            <person name="Albermann K."/>
            <person name="Badger J.H."/>
            <person name="Daran J.-M."/>
            <person name="Driessen A.J.M."/>
            <person name="Garcia-Estrada C."/>
            <person name="Fedorova N.D."/>
            <person name="Harris D.M."/>
            <person name="Heijne W.H.M."/>
            <person name="Joardar V.S."/>
            <person name="Kiel J.A.K.W."/>
            <person name="Kovalchuk A."/>
            <person name="Martin J.F."/>
            <person name="Nierman W.C."/>
            <person name="Nijland J.G."/>
            <person name="Pronk J.T."/>
            <person name="Roubos J.A."/>
            <person name="van der Klei I.J."/>
            <person name="van Peij N.N.M.E."/>
            <person name="Veenhuis M."/>
            <person name="von Doehren H."/>
            <person name="Wagner C."/>
            <person name="Wortman J.R."/>
            <person name="Bovenberg R.A.L."/>
        </authorList>
    </citation>
    <scope>NUCLEOTIDE SEQUENCE [LARGE SCALE GENOMIC DNA]</scope>
    <source>
        <strain evidence="3">ATCC 28089 / DSM 1075 / NRRL 1951 / Wisconsin 54-1255</strain>
    </source>
</reference>
<protein>
    <submittedName>
        <fullName evidence="2">Uncharacterized protein</fullName>
    </submittedName>
</protein>
<feature type="region of interest" description="Disordered" evidence="1">
    <location>
        <begin position="109"/>
        <end position="134"/>
    </location>
</feature>
<accession>B6GZA5</accession>
<proteinExistence type="predicted"/>
<feature type="region of interest" description="Disordered" evidence="1">
    <location>
        <begin position="1"/>
        <end position="27"/>
    </location>
</feature>
<feature type="region of interest" description="Disordered" evidence="1">
    <location>
        <begin position="321"/>
        <end position="342"/>
    </location>
</feature>
<dbReference type="EMBL" id="AM920427">
    <property type="protein sequence ID" value="CAP80916.1"/>
    <property type="molecule type" value="Genomic_DNA"/>
</dbReference>
<feature type="region of interest" description="Disordered" evidence="1">
    <location>
        <begin position="158"/>
        <end position="199"/>
    </location>
</feature>
<evidence type="ECO:0000313" key="2">
    <source>
        <dbReference type="EMBL" id="CAP80916.1"/>
    </source>
</evidence>
<dbReference type="AlphaFoldDB" id="B6GZA5"/>
<evidence type="ECO:0000313" key="3">
    <source>
        <dbReference type="Proteomes" id="UP000000724"/>
    </source>
</evidence>
<dbReference type="Proteomes" id="UP000000724">
    <property type="component" value="Contig Pc00c12"/>
</dbReference>
<dbReference type="OMA" id="SFNGMDP"/>
<keyword evidence="3" id="KW-1185">Reference proteome</keyword>
<name>B6GZA5_PENRW</name>
<evidence type="ECO:0000256" key="1">
    <source>
        <dbReference type="SAM" id="MobiDB-lite"/>
    </source>
</evidence>
<dbReference type="OrthoDB" id="4356447at2759"/>
<feature type="compositionally biased region" description="Basic and acidic residues" evidence="1">
    <location>
        <begin position="322"/>
        <end position="342"/>
    </location>
</feature>
<gene>
    <name evidence="2" type="ORF">Pc12g12890</name>
    <name evidence="2" type="ORF">PCH_Pc12g12890</name>
</gene>
<dbReference type="HOGENOM" id="CLU_811581_0_0_1"/>
<dbReference type="VEuPathDB" id="FungiDB:PCH_Pc12g12890"/>
<sequence length="342" mass="37389">MKMQQIGSYPEMKRTAPSPKRRGLFRHEPRQLNPQLSELCPEAINVSPASATSMIADINSDHSHRHLAFQTASDQLELLRLEALRLKITESTRSKSNPAAEMPYQCATSVPTQNLGSNGEPGPTVPNSTRTSIRSRAAVLSESEISVLDLGPSLHSTHISAGVSRRNSSSTSSPIGVSLTRTTVPNFVPGPGSDASDQPVEHRLRIDELESEVLTSASGSVNEFLNLRQRRQNRPNANMPNAKELRPSRVNRSSSISEVHTLRDGSGFERSPTSFSDEPVRRIFSLSVPQSPQSPGLPPQPILRRAQSSFNGMDPAFSAMRNAERAKRCAREAVGSRDADRK</sequence>